<gene>
    <name evidence="3" type="ORF">OEA41_009348</name>
</gene>
<proteinExistence type="predicted"/>
<keyword evidence="1" id="KW-0853">WD repeat</keyword>
<evidence type="ECO:0000256" key="2">
    <source>
        <dbReference type="ARBA" id="ARBA00022737"/>
    </source>
</evidence>
<dbReference type="AlphaFoldDB" id="A0AAE0DK40"/>
<protein>
    <recommendedName>
        <fullName evidence="5">WD40 repeat-like protein</fullName>
    </recommendedName>
</protein>
<dbReference type="InterPro" id="IPR036322">
    <property type="entry name" value="WD40_repeat_dom_sf"/>
</dbReference>
<dbReference type="PANTHER" id="PTHR44472:SF1">
    <property type="entry name" value="DDB1 AND CUL4 ASSOCIATED FACTOR 4"/>
    <property type="match status" value="1"/>
</dbReference>
<keyword evidence="2" id="KW-0677">Repeat</keyword>
<dbReference type="Gene3D" id="2.130.10.10">
    <property type="entry name" value="YVTN repeat-like/Quinoprotein amine dehydrogenase"/>
    <property type="match status" value="1"/>
</dbReference>
<dbReference type="Proteomes" id="UP001276659">
    <property type="component" value="Unassembled WGS sequence"/>
</dbReference>
<organism evidence="3 4">
    <name type="scientific">Lepraria neglecta</name>
    <dbReference type="NCBI Taxonomy" id="209136"/>
    <lineage>
        <taxon>Eukaryota</taxon>
        <taxon>Fungi</taxon>
        <taxon>Dikarya</taxon>
        <taxon>Ascomycota</taxon>
        <taxon>Pezizomycotina</taxon>
        <taxon>Lecanoromycetes</taxon>
        <taxon>OSLEUM clade</taxon>
        <taxon>Lecanoromycetidae</taxon>
        <taxon>Lecanorales</taxon>
        <taxon>Lecanorineae</taxon>
        <taxon>Stereocaulaceae</taxon>
        <taxon>Lepraria</taxon>
    </lineage>
</organism>
<accession>A0AAE0DK40</accession>
<comment type="caution">
    <text evidence="3">The sequence shown here is derived from an EMBL/GenBank/DDBJ whole genome shotgun (WGS) entry which is preliminary data.</text>
</comment>
<dbReference type="PANTHER" id="PTHR44472">
    <property type="entry name" value="DDB1- AND CUL4-ASSOCIATED FACTOR 4-RELATED"/>
    <property type="match status" value="1"/>
</dbReference>
<dbReference type="InterPro" id="IPR052254">
    <property type="entry name" value="CUL4-DDB1_E3_ligase_receptor"/>
</dbReference>
<evidence type="ECO:0008006" key="5">
    <source>
        <dbReference type="Google" id="ProtNLM"/>
    </source>
</evidence>
<dbReference type="SUPFAM" id="SSF50978">
    <property type="entry name" value="WD40 repeat-like"/>
    <property type="match status" value="1"/>
</dbReference>
<sequence>MAPANIAGFYYDEAKKKYFKIQPNHIAPTGSSYSKDSVKKEAEAMLARERQRMLGDLERREKLQRSRILVHPLAGRTGLKKESGVRDDISHTMNETWAYGLCKRIILQCRNEKDIEQFVYDEASGSFIYAQNEAPHYNTICAVPFDRELGCNYTLTVGAGMESEISSLALSPSRALMTTAMGGSQRACAHLTRLVDPSQPQTSPDSNVMDSLDALINESVLTSDVSVKFRASSPQTFWASSARPDEARSDFALATSEGTILVAENQTTWNCSTSQSFENRHSRNAAATKEILAVDWLDMNVVLNGTREGTVFLWDVRTQGPEGTSLRLQHPSAINHVRKVNENVIIVAGIRDQLCTYDLRFLPKHPDAGPTRPYVTFPAYENKALNGLALGFDMCRGVVAAASDKRRVELFDVKSGRELQAGPGGAMGKRNLRRLARCVKFVAGENSRDGMRLMVANGAAIYEWAWNDGVPKQDLGNRWFADDGTVVYEP</sequence>
<evidence type="ECO:0000313" key="4">
    <source>
        <dbReference type="Proteomes" id="UP001276659"/>
    </source>
</evidence>
<dbReference type="GO" id="GO:0080008">
    <property type="term" value="C:Cul4-RING E3 ubiquitin ligase complex"/>
    <property type="evidence" value="ECO:0007669"/>
    <property type="project" value="TreeGrafter"/>
</dbReference>
<reference evidence="3" key="1">
    <citation type="submission" date="2022-11" db="EMBL/GenBank/DDBJ databases">
        <title>Chromosomal genome sequence assembly and mating type (MAT) locus characterization of the leprose asexual lichenized fungus Lepraria neglecta (Nyl.) Erichsen.</title>
        <authorList>
            <person name="Allen J.L."/>
            <person name="Pfeffer B."/>
        </authorList>
    </citation>
    <scope>NUCLEOTIDE SEQUENCE</scope>
    <source>
        <strain evidence="3">Allen 5258</strain>
    </source>
</reference>
<name>A0AAE0DK40_9LECA</name>
<dbReference type="EMBL" id="JASNWA010000009">
    <property type="protein sequence ID" value="KAK3169963.1"/>
    <property type="molecule type" value="Genomic_DNA"/>
</dbReference>
<keyword evidence="4" id="KW-1185">Reference proteome</keyword>
<evidence type="ECO:0000256" key="1">
    <source>
        <dbReference type="ARBA" id="ARBA00022574"/>
    </source>
</evidence>
<dbReference type="InterPro" id="IPR015943">
    <property type="entry name" value="WD40/YVTN_repeat-like_dom_sf"/>
</dbReference>
<evidence type="ECO:0000313" key="3">
    <source>
        <dbReference type="EMBL" id="KAK3169963.1"/>
    </source>
</evidence>